<protein>
    <submittedName>
        <fullName evidence="1">Uncharacterized protein</fullName>
    </submittedName>
</protein>
<sequence>MPDDAGRQPEWEQIVARFARFSGVVGEVHDPLTWGLYLVDEEITGAIDPVDPTEERFVRAYRTVGGDVLEVETLRVPALSDQIDDVVRAACSGALAAPLHTDIDTSEIGEATDPFDFAEAYQDYRSAMRAIVAEVDQVPSDALEYLVDGRPVVATAVAVRDVIAVYAPLADRALVVTGPAGLVDRIDVVTRPIRNLKHGSDGPHF</sequence>
<comment type="caution">
    <text evidence="1">The sequence shown here is derived from an EMBL/GenBank/DDBJ whole genome shotgun (WGS) entry which is preliminary data.</text>
</comment>
<accession>A0ABN2N1X1</accession>
<dbReference type="EMBL" id="BAAANL010000001">
    <property type="protein sequence ID" value="GAA1848557.1"/>
    <property type="molecule type" value="Genomic_DNA"/>
</dbReference>
<organism evidence="1 2">
    <name type="scientific">Myceligenerans crystallogenes</name>
    <dbReference type="NCBI Taxonomy" id="316335"/>
    <lineage>
        <taxon>Bacteria</taxon>
        <taxon>Bacillati</taxon>
        <taxon>Actinomycetota</taxon>
        <taxon>Actinomycetes</taxon>
        <taxon>Micrococcales</taxon>
        <taxon>Promicromonosporaceae</taxon>
        <taxon>Myceligenerans</taxon>
    </lineage>
</organism>
<reference evidence="1 2" key="1">
    <citation type="journal article" date="2019" name="Int. J. Syst. Evol. Microbiol.">
        <title>The Global Catalogue of Microorganisms (GCM) 10K type strain sequencing project: providing services to taxonomists for standard genome sequencing and annotation.</title>
        <authorList>
            <consortium name="The Broad Institute Genomics Platform"/>
            <consortium name="The Broad Institute Genome Sequencing Center for Infectious Disease"/>
            <person name="Wu L."/>
            <person name="Ma J."/>
        </authorList>
    </citation>
    <scope>NUCLEOTIDE SEQUENCE [LARGE SCALE GENOMIC DNA]</scope>
    <source>
        <strain evidence="1 2">JCM 14326</strain>
    </source>
</reference>
<dbReference type="Proteomes" id="UP001501094">
    <property type="component" value="Unassembled WGS sequence"/>
</dbReference>
<proteinExistence type="predicted"/>
<keyword evidence="2" id="KW-1185">Reference proteome</keyword>
<evidence type="ECO:0000313" key="2">
    <source>
        <dbReference type="Proteomes" id="UP001501094"/>
    </source>
</evidence>
<evidence type="ECO:0000313" key="1">
    <source>
        <dbReference type="EMBL" id="GAA1848557.1"/>
    </source>
</evidence>
<gene>
    <name evidence="1" type="ORF">GCM10009751_00830</name>
</gene>
<name>A0ABN2N1X1_9MICO</name>
<dbReference type="RefSeq" id="WP_344098690.1">
    <property type="nucleotide sequence ID" value="NZ_BAAANL010000001.1"/>
</dbReference>